<dbReference type="EMBL" id="SBKP01000008">
    <property type="protein sequence ID" value="RXR28537.1"/>
    <property type="molecule type" value="Genomic_DNA"/>
</dbReference>
<feature type="domain" description="Amidohydrolase-related" evidence="1">
    <location>
        <begin position="397"/>
        <end position="495"/>
    </location>
</feature>
<dbReference type="Gene3D" id="2.30.40.10">
    <property type="entry name" value="Urease, subunit C, domain 1"/>
    <property type="match status" value="2"/>
</dbReference>
<comment type="caution">
    <text evidence="2">The sequence shown here is derived from an EMBL/GenBank/DDBJ whole genome shotgun (WGS) entry which is preliminary data.</text>
</comment>
<dbReference type="InterPro" id="IPR032466">
    <property type="entry name" value="Metal_Hydrolase"/>
</dbReference>
<dbReference type="Gene3D" id="3.40.50.10910">
    <property type="entry name" value="Amidohydrolase"/>
    <property type="match status" value="1"/>
</dbReference>
<gene>
    <name evidence="2" type="ORF">EQG66_09065</name>
</gene>
<dbReference type="GO" id="GO:0016810">
    <property type="term" value="F:hydrolase activity, acting on carbon-nitrogen (but not peptide) bonds"/>
    <property type="evidence" value="ECO:0007669"/>
    <property type="project" value="InterPro"/>
</dbReference>
<dbReference type="Proteomes" id="UP000290958">
    <property type="component" value="Unassembled WGS sequence"/>
</dbReference>
<dbReference type="PANTHER" id="PTHR43135:SF3">
    <property type="entry name" value="ALPHA-D-RIBOSE 1-METHYLPHOSPHONATE 5-TRIPHOSPHATE DIPHOSPHATASE"/>
    <property type="match status" value="1"/>
</dbReference>
<dbReference type="InterPro" id="IPR011059">
    <property type="entry name" value="Metal-dep_hydrolase_composite"/>
</dbReference>
<dbReference type="AlphaFoldDB" id="A0A4Q1KG80"/>
<dbReference type="OrthoDB" id="9782972at2"/>
<organism evidence="2 3">
    <name type="scientific">Sphingobium fluviale</name>
    <dbReference type="NCBI Taxonomy" id="2506423"/>
    <lineage>
        <taxon>Bacteria</taxon>
        <taxon>Pseudomonadati</taxon>
        <taxon>Pseudomonadota</taxon>
        <taxon>Alphaproteobacteria</taxon>
        <taxon>Sphingomonadales</taxon>
        <taxon>Sphingomonadaceae</taxon>
        <taxon>Sphingobium</taxon>
    </lineage>
</organism>
<dbReference type="InterPro" id="IPR051781">
    <property type="entry name" value="Metallo-dep_Hydrolase"/>
</dbReference>
<proteinExistence type="predicted"/>
<dbReference type="Gene3D" id="3.20.20.140">
    <property type="entry name" value="Metal-dependent hydrolases"/>
    <property type="match status" value="1"/>
</dbReference>
<dbReference type="SUPFAM" id="SSF51338">
    <property type="entry name" value="Composite domain of metallo-dependent hydrolases"/>
    <property type="match status" value="1"/>
</dbReference>
<name>A0A4Q1KG80_9SPHN</name>
<dbReference type="SUPFAM" id="SSF51556">
    <property type="entry name" value="Metallo-dependent hydrolases"/>
    <property type="match status" value="1"/>
</dbReference>
<dbReference type="Pfam" id="PF01979">
    <property type="entry name" value="Amidohydro_1"/>
    <property type="match status" value="1"/>
</dbReference>
<sequence>MTLLHIPSIRKTPMVRVTGIGALAYAALLLGGCGDHPPQALDVKPQGGRIILTGATVVDVRAGNLQGPVDLTLDQGKIVAITPSGSPPAGEAAHIVNVAGKFVVPGFNDMHAHVLGTPDPTGPLALMLANGITGFRQMQGSALLLQQRRNGTLPLFRQAPALLALPGEPLLPLNAGTVDDAVAAVRQQKQEGADFIKVVMVSPPAFLAAQKEAKRLGLPFAGHIPPGTDALPAIRGGMKSIEHMGPGAALLIPASADQNELQHMAAALPPLKAPPKWLPFKDAIGAFLFKKTAVNPLASVSDDTIRISDKALATVDPRKFHALAQTLAASGTWQVPTLIRGKTMAMGDAAEFRHDPHLRYMPSKTVDLWNGVAEDFSKLSPAAKHTLRSSYAMQLRMVKAFDEAGVKMLVGTDFGGGWLVPGFSIHQEFDELAKAGLPPLRILQMTTIDPAEFLGKTLQMGTVEAGKAADLVILDKNPLTDAKNLHHIHAVVRRGDYYSPAALRQLLEQARRLQPSQ</sequence>
<protein>
    <recommendedName>
        <fullName evidence="1">Amidohydrolase-related domain-containing protein</fullName>
    </recommendedName>
</protein>
<accession>A0A4Q1KG80</accession>
<keyword evidence="3" id="KW-1185">Reference proteome</keyword>
<reference evidence="3" key="1">
    <citation type="submission" date="2019-01" db="EMBL/GenBank/DDBJ databases">
        <title>Cytophagaceae bacterium strain CAR-16.</title>
        <authorList>
            <person name="Chen W.-M."/>
        </authorList>
    </citation>
    <scope>NUCLEOTIDE SEQUENCE [LARGE SCALE GENOMIC DNA]</scope>
    <source>
        <strain evidence="3">CHR27</strain>
    </source>
</reference>
<dbReference type="RefSeq" id="WP_129404283.1">
    <property type="nucleotide sequence ID" value="NZ_SBKP01000008.1"/>
</dbReference>
<evidence type="ECO:0000313" key="2">
    <source>
        <dbReference type="EMBL" id="RXR28537.1"/>
    </source>
</evidence>
<evidence type="ECO:0000259" key="1">
    <source>
        <dbReference type="Pfam" id="PF01979"/>
    </source>
</evidence>
<dbReference type="InterPro" id="IPR006680">
    <property type="entry name" value="Amidohydro-rel"/>
</dbReference>
<evidence type="ECO:0000313" key="3">
    <source>
        <dbReference type="Proteomes" id="UP000290958"/>
    </source>
</evidence>
<dbReference type="PANTHER" id="PTHR43135">
    <property type="entry name" value="ALPHA-D-RIBOSE 1-METHYLPHOSPHONATE 5-TRIPHOSPHATE DIPHOSPHATASE"/>
    <property type="match status" value="1"/>
</dbReference>